<reference evidence="1" key="2">
    <citation type="journal article" date="2022" name="New Phytol.">
        <title>Evolutionary transition to the ectomycorrhizal habit in the genomes of a hyperdiverse lineage of mushroom-forming fungi.</title>
        <authorList>
            <person name="Looney B."/>
            <person name="Miyauchi S."/>
            <person name="Morin E."/>
            <person name="Drula E."/>
            <person name="Courty P.E."/>
            <person name="Kohler A."/>
            <person name="Kuo A."/>
            <person name="LaButti K."/>
            <person name="Pangilinan J."/>
            <person name="Lipzen A."/>
            <person name="Riley R."/>
            <person name="Andreopoulos W."/>
            <person name="He G."/>
            <person name="Johnson J."/>
            <person name="Nolan M."/>
            <person name="Tritt A."/>
            <person name="Barry K.W."/>
            <person name="Grigoriev I.V."/>
            <person name="Nagy L.G."/>
            <person name="Hibbett D."/>
            <person name="Henrissat B."/>
            <person name="Matheny P.B."/>
            <person name="Labbe J."/>
            <person name="Martin F.M."/>
        </authorList>
    </citation>
    <scope>NUCLEOTIDE SEQUENCE</scope>
    <source>
        <strain evidence="1">FP105234-sp</strain>
    </source>
</reference>
<proteinExistence type="predicted"/>
<name>A0ACB8RBR7_9AGAM</name>
<comment type="caution">
    <text evidence="1">The sequence shown here is derived from an EMBL/GenBank/DDBJ whole genome shotgun (WGS) entry which is preliminary data.</text>
</comment>
<sequence length="158" mass="17517">MFKTPAPYFDVLMCRTPSTDVTTIPTPSAEKVQQTRITPRLVNVNMGYQSSGSAESNKLNFVGWLAKLEARKHMLATVRHRLQKHDKAALLKEKVAAAKEKRARAKASAPSAKFSRGVRDEPLPFTDPATRYHIAQSTSNPVDITSWLSTNRGDPALK</sequence>
<feature type="non-terminal residue" evidence="1">
    <location>
        <position position="158"/>
    </location>
</feature>
<evidence type="ECO:0000313" key="2">
    <source>
        <dbReference type="Proteomes" id="UP000814033"/>
    </source>
</evidence>
<protein>
    <submittedName>
        <fullName evidence="1">Uncharacterized protein</fullName>
    </submittedName>
</protein>
<dbReference type="Proteomes" id="UP000814033">
    <property type="component" value="Unassembled WGS sequence"/>
</dbReference>
<evidence type="ECO:0000313" key="1">
    <source>
        <dbReference type="EMBL" id="KAI0041307.1"/>
    </source>
</evidence>
<gene>
    <name evidence="1" type="ORF">FA95DRAFT_1611129</name>
</gene>
<organism evidence="1 2">
    <name type="scientific">Auriscalpium vulgare</name>
    <dbReference type="NCBI Taxonomy" id="40419"/>
    <lineage>
        <taxon>Eukaryota</taxon>
        <taxon>Fungi</taxon>
        <taxon>Dikarya</taxon>
        <taxon>Basidiomycota</taxon>
        <taxon>Agaricomycotina</taxon>
        <taxon>Agaricomycetes</taxon>
        <taxon>Russulales</taxon>
        <taxon>Auriscalpiaceae</taxon>
        <taxon>Auriscalpium</taxon>
    </lineage>
</organism>
<dbReference type="EMBL" id="MU276131">
    <property type="protein sequence ID" value="KAI0041307.1"/>
    <property type="molecule type" value="Genomic_DNA"/>
</dbReference>
<accession>A0ACB8RBR7</accession>
<reference evidence="1" key="1">
    <citation type="submission" date="2021-02" db="EMBL/GenBank/DDBJ databases">
        <authorList>
            <consortium name="DOE Joint Genome Institute"/>
            <person name="Ahrendt S."/>
            <person name="Looney B.P."/>
            <person name="Miyauchi S."/>
            <person name="Morin E."/>
            <person name="Drula E."/>
            <person name="Courty P.E."/>
            <person name="Chicoki N."/>
            <person name="Fauchery L."/>
            <person name="Kohler A."/>
            <person name="Kuo A."/>
            <person name="Labutti K."/>
            <person name="Pangilinan J."/>
            <person name="Lipzen A."/>
            <person name="Riley R."/>
            <person name="Andreopoulos W."/>
            <person name="He G."/>
            <person name="Johnson J."/>
            <person name="Barry K.W."/>
            <person name="Grigoriev I.V."/>
            <person name="Nagy L."/>
            <person name="Hibbett D."/>
            <person name="Henrissat B."/>
            <person name="Matheny P.B."/>
            <person name="Labbe J."/>
            <person name="Martin F."/>
        </authorList>
    </citation>
    <scope>NUCLEOTIDE SEQUENCE</scope>
    <source>
        <strain evidence="1">FP105234-sp</strain>
    </source>
</reference>
<keyword evidence="2" id="KW-1185">Reference proteome</keyword>